<dbReference type="AlphaFoldDB" id="A0A843XEC9"/>
<feature type="region of interest" description="Disordered" evidence="1">
    <location>
        <begin position="57"/>
        <end position="104"/>
    </location>
</feature>
<organism evidence="2 3">
    <name type="scientific">Colocasia esculenta</name>
    <name type="common">Wild taro</name>
    <name type="synonym">Arum esculentum</name>
    <dbReference type="NCBI Taxonomy" id="4460"/>
    <lineage>
        <taxon>Eukaryota</taxon>
        <taxon>Viridiplantae</taxon>
        <taxon>Streptophyta</taxon>
        <taxon>Embryophyta</taxon>
        <taxon>Tracheophyta</taxon>
        <taxon>Spermatophyta</taxon>
        <taxon>Magnoliopsida</taxon>
        <taxon>Liliopsida</taxon>
        <taxon>Araceae</taxon>
        <taxon>Aroideae</taxon>
        <taxon>Colocasieae</taxon>
        <taxon>Colocasia</taxon>
    </lineage>
</organism>
<comment type="caution">
    <text evidence="2">The sequence shown here is derived from an EMBL/GenBank/DDBJ whole genome shotgun (WGS) entry which is preliminary data.</text>
</comment>
<feature type="compositionally biased region" description="Basic and acidic residues" evidence="1">
    <location>
        <begin position="144"/>
        <end position="168"/>
    </location>
</feature>
<feature type="compositionally biased region" description="Basic and acidic residues" evidence="1">
    <location>
        <begin position="69"/>
        <end position="84"/>
    </location>
</feature>
<dbReference type="EMBL" id="NMUH01007803">
    <property type="protein sequence ID" value="MQM17844.1"/>
    <property type="molecule type" value="Genomic_DNA"/>
</dbReference>
<keyword evidence="3" id="KW-1185">Reference proteome</keyword>
<feature type="region of interest" description="Disordered" evidence="1">
    <location>
        <begin position="133"/>
        <end position="220"/>
    </location>
</feature>
<feature type="region of interest" description="Disordered" evidence="1">
    <location>
        <begin position="1"/>
        <end position="24"/>
    </location>
</feature>
<evidence type="ECO:0000256" key="1">
    <source>
        <dbReference type="SAM" id="MobiDB-lite"/>
    </source>
</evidence>
<feature type="compositionally biased region" description="Basic and acidic residues" evidence="1">
    <location>
        <begin position="193"/>
        <end position="206"/>
    </location>
</feature>
<evidence type="ECO:0000313" key="3">
    <source>
        <dbReference type="Proteomes" id="UP000652761"/>
    </source>
</evidence>
<dbReference type="Proteomes" id="UP000652761">
    <property type="component" value="Unassembled WGS sequence"/>
</dbReference>
<evidence type="ECO:0000313" key="2">
    <source>
        <dbReference type="EMBL" id="MQM17844.1"/>
    </source>
</evidence>
<reference evidence="2" key="1">
    <citation type="submission" date="2017-07" db="EMBL/GenBank/DDBJ databases">
        <title>Taro Niue Genome Assembly and Annotation.</title>
        <authorList>
            <person name="Atibalentja N."/>
            <person name="Keating K."/>
            <person name="Fields C.J."/>
        </authorList>
    </citation>
    <scope>NUCLEOTIDE SEQUENCE</scope>
    <source>
        <strain evidence="2">Niue_2</strain>
        <tissue evidence="2">Leaf</tissue>
    </source>
</reference>
<feature type="compositionally biased region" description="Low complexity" evidence="1">
    <location>
        <begin position="207"/>
        <end position="220"/>
    </location>
</feature>
<protein>
    <submittedName>
        <fullName evidence="2">Uncharacterized protein</fullName>
    </submittedName>
</protein>
<proteinExistence type="predicted"/>
<sequence length="220" mass="24143">MRRGSASRQPPYHDGKLGRGSDPYLDLQVRRDKVPPDWGYASTGVATHRVVATPVGRQTNGILNPGVTHEPHTCTHGGGEHGESSKAIYKTPRAPDPPGWERAPEIPTFHEERTHEGLFTSVGHLLLVPRTRHDAATSPPAPPRSDRRRGASPPPDKRGKGRRGERGGRALGTKNAMVRPVALRTLMQRVNRPRQERALQGRRDNATSRTDTTATLTGVR</sequence>
<accession>A0A843XEC9</accession>
<name>A0A843XEC9_COLES</name>
<gene>
    <name evidence="2" type="ORF">Taro_050826</name>
</gene>